<keyword evidence="2" id="KW-0032">Aminotransferase</keyword>
<dbReference type="EMBL" id="JAAVJF010000001">
    <property type="protein sequence ID" value="NYR14444.1"/>
    <property type="molecule type" value="Genomic_DNA"/>
</dbReference>
<dbReference type="GeneID" id="5056351"/>
<dbReference type="Gene3D" id="3.40.640.10">
    <property type="entry name" value="Type I PLP-dependent aspartate aminotransferase-like (Major domain)"/>
    <property type="match status" value="1"/>
</dbReference>
<dbReference type="GO" id="GO:0008483">
    <property type="term" value="F:transaminase activity"/>
    <property type="evidence" value="ECO:0007669"/>
    <property type="project" value="UniProtKB-KW"/>
</dbReference>
<dbReference type="Gene3D" id="3.90.1150.10">
    <property type="entry name" value="Aspartate Aminotransferase, domain 1"/>
    <property type="match status" value="1"/>
</dbReference>
<reference evidence="2 3" key="1">
    <citation type="journal article" date="2020" name="Nat. Commun.">
        <title>The structures of two archaeal type IV pili illuminate evolutionary relationships.</title>
        <authorList>
            <person name="Wang F."/>
            <person name="Baquero D.P."/>
            <person name="Su Z."/>
            <person name="Beltran L.C."/>
            <person name="Prangishvili D."/>
            <person name="Krupovic M."/>
            <person name="Egelman E.H."/>
        </authorList>
    </citation>
    <scope>NUCLEOTIDE SEQUENCE [LARGE SCALE GENOMIC DNA]</scope>
    <source>
        <strain evidence="2 3">2GA</strain>
    </source>
</reference>
<organism evidence="2 3">
    <name type="scientific">Pyrobaculum arsenaticum</name>
    <dbReference type="NCBI Taxonomy" id="121277"/>
    <lineage>
        <taxon>Archaea</taxon>
        <taxon>Thermoproteota</taxon>
        <taxon>Thermoprotei</taxon>
        <taxon>Thermoproteales</taxon>
        <taxon>Thermoproteaceae</taxon>
        <taxon>Pyrobaculum</taxon>
    </lineage>
</organism>
<feature type="domain" description="Aminotransferase class I/classII large" evidence="1">
    <location>
        <begin position="27"/>
        <end position="295"/>
    </location>
</feature>
<dbReference type="CDD" id="cd00609">
    <property type="entry name" value="AAT_like"/>
    <property type="match status" value="1"/>
</dbReference>
<keyword evidence="2" id="KW-0808">Transferase</keyword>
<dbReference type="PANTHER" id="PTHR43510:SF1">
    <property type="entry name" value="AMINOTRANSFERASE FUNCTION, HYPOTHETICAL (EUROFUNG)"/>
    <property type="match status" value="1"/>
</dbReference>
<dbReference type="InterPro" id="IPR015424">
    <property type="entry name" value="PyrdxlP-dep_Trfase"/>
</dbReference>
<dbReference type="InterPro" id="IPR004839">
    <property type="entry name" value="Aminotransferase_I/II_large"/>
</dbReference>
<accession>A0A7L4P6V5</accession>
<evidence type="ECO:0000313" key="2">
    <source>
        <dbReference type="EMBL" id="NYR14444.1"/>
    </source>
</evidence>
<comment type="caution">
    <text evidence="2">The sequence shown here is derived from an EMBL/GenBank/DDBJ whole genome shotgun (WGS) entry which is preliminary data.</text>
</comment>
<protein>
    <submittedName>
        <fullName evidence="2">Aminotransferase class I/II-fold pyridoxal phosphate-dependent enzyme</fullName>
    </submittedName>
</protein>
<dbReference type="GO" id="GO:0030170">
    <property type="term" value="F:pyridoxal phosphate binding"/>
    <property type="evidence" value="ECO:0007669"/>
    <property type="project" value="InterPro"/>
</dbReference>
<dbReference type="InterPro" id="IPR015421">
    <property type="entry name" value="PyrdxlP-dep_Trfase_major"/>
</dbReference>
<dbReference type="SUPFAM" id="SSF53383">
    <property type="entry name" value="PLP-dependent transferases"/>
    <property type="match status" value="1"/>
</dbReference>
<dbReference type="AlphaFoldDB" id="A0A7L4P6V5"/>
<gene>
    <name evidence="2" type="ORF">HC235_00340</name>
</gene>
<name>A0A7L4P6V5_9CREN</name>
<dbReference type="PANTHER" id="PTHR43510">
    <property type="entry name" value="AMINOTRANSFERASE FUNCTION, HYPOTHETICAL (EUROFUNG)"/>
    <property type="match status" value="1"/>
</dbReference>
<dbReference type="RefSeq" id="WP_011900531.1">
    <property type="nucleotide sequence ID" value="NZ_JAAVJF010000001.1"/>
</dbReference>
<sequence length="311" mass="34878">METFKWIREKIADYDLANSGVAKLNAFARGDAPPLEDVLSDLYGVSKQELVLTAGAQEGVFLAFLAIKPSYVVTVVPEYEPITKLPQTLGVRQVQVGNVWDAPLEPGGLILLSNPNNPTGRFLDKRELAELADEAWRRGAYLVVDIIFSDFVTDDVKELPLEGVVYAHSTDKFFTSDIRVGWAFGDRRIVEKIRYLKDLANPGPREFEKRAAAWLVSRRGEVKRRNLSIIRPNAEALLAAFPNAVYRPDMPIALVPTKCHDVELAERLLAKGVKTVPGRFFQAPYSIRVGLGVEEPERFREALRILVESWC</sequence>
<proteinExistence type="predicted"/>
<dbReference type="InterPro" id="IPR015422">
    <property type="entry name" value="PyrdxlP-dep_Trfase_small"/>
</dbReference>
<evidence type="ECO:0000313" key="3">
    <source>
        <dbReference type="Proteomes" id="UP000554766"/>
    </source>
</evidence>
<dbReference type="OMA" id="MFKWIRE"/>
<dbReference type="Pfam" id="PF00155">
    <property type="entry name" value="Aminotran_1_2"/>
    <property type="match status" value="1"/>
</dbReference>
<keyword evidence="3" id="KW-1185">Reference proteome</keyword>
<evidence type="ECO:0000259" key="1">
    <source>
        <dbReference type="Pfam" id="PF00155"/>
    </source>
</evidence>
<dbReference type="Proteomes" id="UP000554766">
    <property type="component" value="Unassembled WGS sequence"/>
</dbReference>